<name>A0ABW8D1V7_STRBI</name>
<comment type="caution">
    <text evidence="1">The sequence shown here is derived from an EMBL/GenBank/DDBJ whole genome shotgun (WGS) entry which is preliminary data.</text>
</comment>
<dbReference type="RefSeq" id="WP_399621607.1">
    <property type="nucleotide sequence ID" value="NZ_JBITYT010000023.1"/>
</dbReference>
<sequence length="77" mass="8538">MSEELPLERVGTAADVLDARLVRSRFADGQPPVLVISGTTHDSDTRSTASQLVVSDWKAAENLAYEILEEVRKWPIE</sequence>
<gene>
    <name evidence="1" type="ORF">ACIGW0_31355</name>
</gene>
<dbReference type="EMBL" id="JBITYT010000023">
    <property type="protein sequence ID" value="MFI9123838.1"/>
    <property type="molecule type" value="Genomic_DNA"/>
</dbReference>
<accession>A0ABW8D1V7</accession>
<keyword evidence="2" id="KW-1185">Reference proteome</keyword>
<dbReference type="Proteomes" id="UP001614391">
    <property type="component" value="Unassembled WGS sequence"/>
</dbReference>
<evidence type="ECO:0000313" key="1">
    <source>
        <dbReference type="EMBL" id="MFI9123838.1"/>
    </source>
</evidence>
<organism evidence="1 2">
    <name type="scientific">Streptomyces bikiniensis</name>
    <dbReference type="NCBI Taxonomy" id="1896"/>
    <lineage>
        <taxon>Bacteria</taxon>
        <taxon>Bacillati</taxon>
        <taxon>Actinomycetota</taxon>
        <taxon>Actinomycetes</taxon>
        <taxon>Kitasatosporales</taxon>
        <taxon>Streptomycetaceae</taxon>
        <taxon>Streptomyces</taxon>
    </lineage>
</organism>
<protein>
    <submittedName>
        <fullName evidence="1">Uncharacterized protein</fullName>
    </submittedName>
</protein>
<proteinExistence type="predicted"/>
<reference evidence="1 2" key="1">
    <citation type="submission" date="2024-10" db="EMBL/GenBank/DDBJ databases">
        <title>The Natural Products Discovery Center: Release of the First 8490 Sequenced Strains for Exploring Actinobacteria Biosynthetic Diversity.</title>
        <authorList>
            <person name="Kalkreuter E."/>
            <person name="Kautsar S.A."/>
            <person name="Yang D."/>
            <person name="Bader C.D."/>
            <person name="Teijaro C.N."/>
            <person name="Fluegel L."/>
            <person name="Davis C.M."/>
            <person name="Simpson J.R."/>
            <person name="Lauterbach L."/>
            <person name="Steele A.D."/>
            <person name="Gui C."/>
            <person name="Meng S."/>
            <person name="Li G."/>
            <person name="Viehrig K."/>
            <person name="Ye F."/>
            <person name="Su P."/>
            <person name="Kiefer A.F."/>
            <person name="Nichols A."/>
            <person name="Cepeda A.J."/>
            <person name="Yan W."/>
            <person name="Fan B."/>
            <person name="Jiang Y."/>
            <person name="Adhikari A."/>
            <person name="Zheng C.-J."/>
            <person name="Schuster L."/>
            <person name="Cowan T.M."/>
            <person name="Smanski M.J."/>
            <person name="Chevrette M.G."/>
            <person name="De Carvalho L.P.S."/>
            <person name="Shen B."/>
        </authorList>
    </citation>
    <scope>NUCLEOTIDE SEQUENCE [LARGE SCALE GENOMIC DNA]</scope>
    <source>
        <strain evidence="1 2">NPDC053346</strain>
    </source>
</reference>
<evidence type="ECO:0000313" key="2">
    <source>
        <dbReference type="Proteomes" id="UP001614391"/>
    </source>
</evidence>